<sequence length="178" mass="18799">MRTVRAVAVACSLVILAGCGIHNFGAAAGGPASSAEPPPTRSPLVPSASPSQEASVFVYNTHDAERGTKSQRPRGLTLSEFTTVTDMQWRSWGGQSAAATGRLSGTWCLPACQEEPYDVTIEVSAPTEVAGTTYYTEYTFAAPLAIPSELRDKMYQADDGTLMLPGERRASSPPSPTT</sequence>
<name>A0ABP7G3I8_9ACTN</name>
<dbReference type="PROSITE" id="PS51257">
    <property type="entry name" value="PROKAR_LIPOPROTEIN"/>
    <property type="match status" value="1"/>
</dbReference>
<evidence type="ECO:0000313" key="3">
    <source>
        <dbReference type="EMBL" id="GAA3752812.1"/>
    </source>
</evidence>
<dbReference type="Proteomes" id="UP001500908">
    <property type="component" value="Unassembled WGS sequence"/>
</dbReference>
<feature type="chain" id="PRO_5045274315" description="Lipoprotein" evidence="2">
    <location>
        <begin position="29"/>
        <end position="178"/>
    </location>
</feature>
<dbReference type="EMBL" id="BAABDD010000017">
    <property type="protein sequence ID" value="GAA3752812.1"/>
    <property type="molecule type" value="Genomic_DNA"/>
</dbReference>
<keyword evidence="2" id="KW-0732">Signal</keyword>
<dbReference type="RefSeq" id="WP_344973110.1">
    <property type="nucleotide sequence ID" value="NZ_BAABDD010000017.1"/>
</dbReference>
<keyword evidence="4" id="KW-1185">Reference proteome</keyword>
<feature type="region of interest" description="Disordered" evidence="1">
    <location>
        <begin position="29"/>
        <end position="49"/>
    </location>
</feature>
<evidence type="ECO:0008006" key="5">
    <source>
        <dbReference type="Google" id="ProtNLM"/>
    </source>
</evidence>
<feature type="region of interest" description="Disordered" evidence="1">
    <location>
        <begin position="157"/>
        <end position="178"/>
    </location>
</feature>
<reference evidence="4" key="1">
    <citation type="journal article" date="2019" name="Int. J. Syst. Evol. Microbiol.">
        <title>The Global Catalogue of Microorganisms (GCM) 10K type strain sequencing project: providing services to taxonomists for standard genome sequencing and annotation.</title>
        <authorList>
            <consortium name="The Broad Institute Genomics Platform"/>
            <consortium name="The Broad Institute Genome Sequencing Center for Infectious Disease"/>
            <person name="Wu L."/>
            <person name="Ma J."/>
        </authorList>
    </citation>
    <scope>NUCLEOTIDE SEQUENCE [LARGE SCALE GENOMIC DNA]</scope>
    <source>
        <strain evidence="4">JCM 17137</strain>
    </source>
</reference>
<accession>A0ABP7G3I8</accession>
<feature type="signal peptide" evidence="2">
    <location>
        <begin position="1"/>
        <end position="28"/>
    </location>
</feature>
<comment type="caution">
    <text evidence="3">The sequence shown here is derived from an EMBL/GenBank/DDBJ whole genome shotgun (WGS) entry which is preliminary data.</text>
</comment>
<gene>
    <name evidence="3" type="ORF">GCM10022402_34590</name>
</gene>
<proteinExistence type="predicted"/>
<evidence type="ECO:0000313" key="4">
    <source>
        <dbReference type="Proteomes" id="UP001500908"/>
    </source>
</evidence>
<organism evidence="3 4">
    <name type="scientific">Salinactinospora qingdaonensis</name>
    <dbReference type="NCBI Taxonomy" id="702744"/>
    <lineage>
        <taxon>Bacteria</taxon>
        <taxon>Bacillati</taxon>
        <taxon>Actinomycetota</taxon>
        <taxon>Actinomycetes</taxon>
        <taxon>Streptosporangiales</taxon>
        <taxon>Nocardiopsidaceae</taxon>
        <taxon>Salinactinospora</taxon>
    </lineage>
</organism>
<evidence type="ECO:0000256" key="1">
    <source>
        <dbReference type="SAM" id="MobiDB-lite"/>
    </source>
</evidence>
<protein>
    <recommendedName>
        <fullName evidence="5">Lipoprotein</fullName>
    </recommendedName>
</protein>
<evidence type="ECO:0000256" key="2">
    <source>
        <dbReference type="SAM" id="SignalP"/>
    </source>
</evidence>